<protein>
    <submittedName>
        <fullName evidence="1">Uncharacterized protein</fullName>
    </submittedName>
</protein>
<proteinExistence type="predicted"/>
<organism evidence="1 2">
    <name type="scientific">Candidatus Falkowbacteria bacterium GW2011_GWF2_39_8</name>
    <dbReference type="NCBI Taxonomy" id="1618642"/>
    <lineage>
        <taxon>Bacteria</taxon>
        <taxon>Candidatus Falkowiibacteriota</taxon>
    </lineage>
</organism>
<dbReference type="EMBL" id="LBXO01000001">
    <property type="protein sequence ID" value="KKR33966.1"/>
    <property type="molecule type" value="Genomic_DNA"/>
</dbReference>
<reference evidence="1 2" key="1">
    <citation type="journal article" date="2015" name="Nature">
        <title>rRNA introns, odd ribosomes, and small enigmatic genomes across a large radiation of phyla.</title>
        <authorList>
            <person name="Brown C.T."/>
            <person name="Hug L.A."/>
            <person name="Thomas B.C."/>
            <person name="Sharon I."/>
            <person name="Castelle C.J."/>
            <person name="Singh A."/>
            <person name="Wilkins M.J."/>
            <person name="Williams K.H."/>
            <person name="Banfield J.F."/>
        </authorList>
    </citation>
    <scope>NUCLEOTIDE SEQUENCE [LARGE SCALE GENOMIC DNA]</scope>
</reference>
<evidence type="ECO:0000313" key="2">
    <source>
        <dbReference type="Proteomes" id="UP000034137"/>
    </source>
</evidence>
<name>A0A0G0Q9F8_9BACT</name>
<sequence>MLSSKEQEILDLCKEIILFGTKKDNARHPEMLAIKERATKLFEKLSGTDIHNDEKYYRLYEDFDNLKRDFLSVREDIDCENKRPACFDIDQKELDILLDEIFELIKQKKNITIEKNFPSTQEGYGDYVDIDLTWGEEASVMDVKEMHDKYFYDNNLVEELKNILNQFGINIDYHEHFHGFGAMEYNMECILENKNSEELLDLIKKLIEVIKETKRKVKIQDFT</sequence>
<dbReference type="AlphaFoldDB" id="A0A0G0Q9F8"/>
<dbReference type="Proteomes" id="UP000034137">
    <property type="component" value="Unassembled WGS sequence"/>
</dbReference>
<evidence type="ECO:0000313" key="1">
    <source>
        <dbReference type="EMBL" id="KKR33966.1"/>
    </source>
</evidence>
<gene>
    <name evidence="1" type="ORF">UT64_C0001G0040</name>
</gene>
<accession>A0A0G0Q9F8</accession>
<comment type="caution">
    <text evidence="1">The sequence shown here is derived from an EMBL/GenBank/DDBJ whole genome shotgun (WGS) entry which is preliminary data.</text>
</comment>